<reference evidence="3 4" key="1">
    <citation type="submission" date="2015-05" db="EMBL/GenBank/DDBJ databases">
        <title>Genome sequence of Mycobacterium haemophilum.</title>
        <authorList>
            <person name="Greninger A.L."/>
            <person name="Cunningham G."/>
            <person name="Miller S."/>
        </authorList>
    </citation>
    <scope>NUCLEOTIDE SEQUENCE [LARGE SCALE GENOMIC DNA]</scope>
    <source>
        <strain evidence="4">UC1</strain>
    </source>
</reference>
<keyword evidence="4" id="KW-1185">Reference proteome</keyword>
<comment type="caution">
    <text evidence="3">The sequence shown here is derived from an EMBL/GenBank/DDBJ whole genome shotgun (WGS) entry which is preliminary data.</text>
</comment>
<protein>
    <recommendedName>
        <fullName evidence="2">PPE domain-containing protein</fullName>
    </recommendedName>
</protein>
<feature type="domain" description="PPE" evidence="2">
    <location>
        <begin position="1"/>
        <end position="141"/>
    </location>
</feature>
<dbReference type="InterPro" id="IPR038332">
    <property type="entry name" value="PPE_sf"/>
</dbReference>
<dbReference type="SUPFAM" id="SSF140459">
    <property type="entry name" value="PE/PPE dimer-like"/>
    <property type="match status" value="1"/>
</dbReference>
<dbReference type="Gene3D" id="1.20.1260.20">
    <property type="entry name" value="PPE superfamily"/>
    <property type="match status" value="1"/>
</dbReference>
<dbReference type="Pfam" id="PF00823">
    <property type="entry name" value="PPE"/>
    <property type="match status" value="1"/>
</dbReference>
<dbReference type="PATRIC" id="fig|29311.18.peg.398"/>
<proteinExistence type="inferred from homology"/>
<evidence type="ECO:0000256" key="1">
    <source>
        <dbReference type="ARBA" id="ARBA00010652"/>
    </source>
</evidence>
<dbReference type="STRING" id="1202450.B586_17280"/>
<dbReference type="PANTHER" id="PTHR46766:SF1">
    <property type="entry name" value="GLUTAMINE-RICH PROTEIN 2"/>
    <property type="match status" value="1"/>
</dbReference>
<evidence type="ECO:0000313" key="4">
    <source>
        <dbReference type="Proteomes" id="UP000036334"/>
    </source>
</evidence>
<evidence type="ECO:0000313" key="3">
    <source>
        <dbReference type="EMBL" id="KLO39111.1"/>
    </source>
</evidence>
<dbReference type="Proteomes" id="UP000036334">
    <property type="component" value="Unassembled WGS sequence"/>
</dbReference>
<accession>A0A0I9VIV4</accession>
<comment type="similarity">
    <text evidence="1">Belongs to the mycobacterial PPE family.</text>
</comment>
<dbReference type="EMBL" id="LDPR01000001">
    <property type="protein sequence ID" value="KLO39111.1"/>
    <property type="molecule type" value="Genomic_DNA"/>
</dbReference>
<dbReference type="AlphaFoldDB" id="A0A0I9VIV4"/>
<dbReference type="PANTHER" id="PTHR46766">
    <property type="entry name" value="GLUTAMINE-RICH PROTEIN 2"/>
    <property type="match status" value="1"/>
</dbReference>
<dbReference type="GO" id="GO:0052572">
    <property type="term" value="P:response to host immune response"/>
    <property type="evidence" value="ECO:0007669"/>
    <property type="project" value="TreeGrafter"/>
</dbReference>
<organism evidence="3 4">
    <name type="scientific">Mycobacterium haemophilum</name>
    <dbReference type="NCBI Taxonomy" id="29311"/>
    <lineage>
        <taxon>Bacteria</taxon>
        <taxon>Bacillati</taxon>
        <taxon>Actinomycetota</taxon>
        <taxon>Actinomycetes</taxon>
        <taxon>Mycobacteriales</taxon>
        <taxon>Mycobacteriaceae</taxon>
        <taxon>Mycobacterium</taxon>
    </lineage>
</organism>
<name>A0A0I9VIV4_9MYCO</name>
<sequence length="157" mass="17452">MYAAANKWAKLADQMAYAPGLFGEVLSLLNEKWSGPAAMQMAQAAAPYRAWLTTLIRQITETAAVAFRIMDAYAAACKAAVDPDDIDYNREQRMALIASQRFGEYAEAIAQLDAEYLKFWAEDAMTMETYAAEVLDALSELTPWQQPPEITNEAELV</sequence>
<dbReference type="InterPro" id="IPR000030">
    <property type="entry name" value="PPE_dom"/>
</dbReference>
<evidence type="ECO:0000259" key="2">
    <source>
        <dbReference type="Pfam" id="PF00823"/>
    </source>
</evidence>
<gene>
    <name evidence="3" type="ORF">ABH38_01815</name>
</gene>